<dbReference type="InterPro" id="IPR038261">
    <property type="entry name" value="GPP34-like_sf"/>
</dbReference>
<dbReference type="InterPro" id="IPR008628">
    <property type="entry name" value="GPP34-like"/>
</dbReference>
<name>U5WCJ3_9ACTN</name>
<sequence>MRPTVDALPLPHQLFLLSLNPEKARLDDDSEPVRGSLLSAAAVAELCIAGLLHDRDGKAERTNTPAPPTLDPFLVEVLGDVPPSRSPSWFKVLESRWAKAEGAVRDHLAAAGHITIERRQVFGPIRRKALVAADPAQVKALRNRVRDAVRSDSGSVSLEEATLATLAVDGLVGTMFRWREMRTHKRAIRALADRVDQELPGLRKALSYAIALRRGA</sequence>
<comment type="subcellular location">
    <subcellularLocation>
        <location evidence="1">Golgi apparatus membrane</location>
        <topology evidence="1">Peripheral membrane protein</topology>
        <orientation evidence="1">Cytoplasmic side</orientation>
    </subcellularLocation>
</comment>
<organism evidence="5 6">
    <name type="scientific">Actinoplanes friuliensis DSM 7358</name>
    <dbReference type="NCBI Taxonomy" id="1246995"/>
    <lineage>
        <taxon>Bacteria</taxon>
        <taxon>Bacillati</taxon>
        <taxon>Actinomycetota</taxon>
        <taxon>Actinomycetes</taxon>
        <taxon>Micromonosporales</taxon>
        <taxon>Micromonosporaceae</taxon>
        <taxon>Actinoplanes</taxon>
    </lineage>
</organism>
<keyword evidence="2" id="KW-0333">Golgi apparatus</keyword>
<dbReference type="Proteomes" id="UP000017746">
    <property type="component" value="Chromosome"/>
</dbReference>
<dbReference type="PATRIC" id="fig|1246995.3.peg.8533"/>
<proteinExistence type="predicted"/>
<dbReference type="GO" id="GO:0070273">
    <property type="term" value="F:phosphatidylinositol-4-phosphate binding"/>
    <property type="evidence" value="ECO:0007669"/>
    <property type="project" value="InterPro"/>
</dbReference>
<protein>
    <recommendedName>
        <fullName evidence="7">GPP34 family phosphoprotein</fullName>
    </recommendedName>
</protein>
<keyword evidence="6" id="KW-1185">Reference proteome</keyword>
<evidence type="ECO:0008006" key="7">
    <source>
        <dbReference type="Google" id="ProtNLM"/>
    </source>
</evidence>
<dbReference type="EMBL" id="CP006272">
    <property type="protein sequence ID" value="AGZ46687.1"/>
    <property type="molecule type" value="Genomic_DNA"/>
</dbReference>
<dbReference type="OrthoDB" id="4717569at2"/>
<dbReference type="KEGG" id="afs:AFR_42165"/>
<evidence type="ECO:0000313" key="6">
    <source>
        <dbReference type="Proteomes" id="UP000017746"/>
    </source>
</evidence>
<gene>
    <name evidence="5" type="ORF">AFR_42165</name>
</gene>
<evidence type="ECO:0000256" key="4">
    <source>
        <dbReference type="ARBA" id="ARBA00023136"/>
    </source>
</evidence>
<dbReference type="GO" id="GO:0005737">
    <property type="term" value="C:cytoplasm"/>
    <property type="evidence" value="ECO:0007669"/>
    <property type="project" value="UniProtKB-ARBA"/>
</dbReference>
<evidence type="ECO:0000256" key="3">
    <source>
        <dbReference type="ARBA" id="ARBA00023121"/>
    </source>
</evidence>
<dbReference type="Gene3D" id="1.10.3630.10">
    <property type="entry name" value="yeast vps74-n-term truncation variant domain like"/>
    <property type="match status" value="1"/>
</dbReference>
<dbReference type="eggNOG" id="ENOG5032X58">
    <property type="taxonomic scope" value="Bacteria"/>
</dbReference>
<accession>U5WCJ3</accession>
<dbReference type="RefSeq" id="WP_023563018.1">
    <property type="nucleotide sequence ID" value="NC_022657.1"/>
</dbReference>
<reference evidence="5 6" key="1">
    <citation type="journal article" date="2014" name="J. Biotechnol.">
        <title>Complete genome sequence of the actinobacterium Actinoplanes friuliensis HAG 010964, producer of the lipopeptide antibiotic friulimycin.</title>
        <authorList>
            <person name="Ruckert C."/>
            <person name="Szczepanowski R."/>
            <person name="Albersmeier A."/>
            <person name="Goesmann A."/>
            <person name="Fischer N."/>
            <person name="Steinkamper A."/>
            <person name="Puhler A."/>
            <person name="Biener R."/>
            <person name="Schwartz D."/>
            <person name="Kalinowski J."/>
        </authorList>
    </citation>
    <scope>NUCLEOTIDE SEQUENCE [LARGE SCALE GENOMIC DNA]</scope>
    <source>
        <strain evidence="5 6">DSM 7358</strain>
    </source>
</reference>
<keyword evidence="3" id="KW-0446">Lipid-binding</keyword>
<dbReference type="AlphaFoldDB" id="U5WCJ3"/>
<evidence type="ECO:0000256" key="1">
    <source>
        <dbReference type="ARBA" id="ARBA00004255"/>
    </source>
</evidence>
<keyword evidence="4" id="KW-0472">Membrane</keyword>
<dbReference type="Pfam" id="PF05719">
    <property type="entry name" value="GPP34"/>
    <property type="match status" value="1"/>
</dbReference>
<dbReference type="HOGENOM" id="CLU_080168_3_0_11"/>
<evidence type="ECO:0000256" key="2">
    <source>
        <dbReference type="ARBA" id="ARBA00023034"/>
    </source>
</evidence>
<dbReference type="GO" id="GO:0012505">
    <property type="term" value="C:endomembrane system"/>
    <property type="evidence" value="ECO:0007669"/>
    <property type="project" value="UniProtKB-ARBA"/>
</dbReference>
<evidence type="ECO:0000313" key="5">
    <source>
        <dbReference type="EMBL" id="AGZ46687.1"/>
    </source>
</evidence>